<feature type="chain" id="PRO_5018108371" description="von Hippel-Lindau disease tumour suppressor beta domain-containing protein" evidence="2">
    <location>
        <begin position="20"/>
        <end position="271"/>
    </location>
</feature>
<evidence type="ECO:0000313" key="4">
    <source>
        <dbReference type="EMBL" id="RLP78966.1"/>
    </source>
</evidence>
<dbReference type="InterPro" id="IPR024053">
    <property type="entry name" value="VHL_beta_dom"/>
</dbReference>
<keyword evidence="2" id="KW-0732">Signal</keyword>
<dbReference type="SUPFAM" id="SSF49468">
    <property type="entry name" value="VHL"/>
    <property type="match status" value="1"/>
</dbReference>
<comment type="caution">
    <text evidence="4">The sequence shown here is derived from an EMBL/GenBank/DDBJ whole genome shotgun (WGS) entry which is preliminary data.</text>
</comment>
<evidence type="ECO:0000256" key="1">
    <source>
        <dbReference type="SAM" id="MobiDB-lite"/>
    </source>
</evidence>
<reference evidence="4 5" key="1">
    <citation type="submission" date="2018-10" db="EMBL/GenBank/DDBJ databases">
        <title>Xanthobacter tagetidis genome sequencing and assembly.</title>
        <authorList>
            <person name="Maclea K.S."/>
            <person name="Goen A.E."/>
            <person name="Fatima S.A."/>
        </authorList>
    </citation>
    <scope>NUCLEOTIDE SEQUENCE [LARGE SCALE GENOMIC DNA]</scope>
    <source>
        <strain evidence="4 5">ATCC 700314</strain>
    </source>
</reference>
<feature type="domain" description="von Hippel-Lindau disease tumour suppressor beta" evidence="3">
    <location>
        <begin position="185"/>
        <end position="246"/>
    </location>
</feature>
<accession>A0A3L7AET0</accession>
<protein>
    <recommendedName>
        <fullName evidence="3">von Hippel-Lindau disease tumour suppressor beta domain-containing protein</fullName>
    </recommendedName>
</protein>
<feature type="compositionally biased region" description="Pro residues" evidence="1">
    <location>
        <begin position="161"/>
        <end position="183"/>
    </location>
</feature>
<evidence type="ECO:0000256" key="2">
    <source>
        <dbReference type="SAM" id="SignalP"/>
    </source>
</evidence>
<evidence type="ECO:0000259" key="3">
    <source>
        <dbReference type="Pfam" id="PF01847"/>
    </source>
</evidence>
<dbReference type="AlphaFoldDB" id="A0A3L7AET0"/>
<dbReference type="InterPro" id="IPR036208">
    <property type="entry name" value="VHL_sf"/>
</dbReference>
<dbReference type="Pfam" id="PF01847">
    <property type="entry name" value="VHL"/>
    <property type="match status" value="1"/>
</dbReference>
<feature type="region of interest" description="Disordered" evidence="1">
    <location>
        <begin position="150"/>
        <end position="186"/>
    </location>
</feature>
<dbReference type="InterPro" id="IPR037140">
    <property type="entry name" value="VHL_beta_dom_sf"/>
</dbReference>
<proteinExistence type="predicted"/>
<gene>
    <name evidence="4" type="ORF">D9R14_08915</name>
</gene>
<evidence type="ECO:0000313" key="5">
    <source>
        <dbReference type="Proteomes" id="UP000269692"/>
    </source>
</evidence>
<dbReference type="EMBL" id="RCTF01000006">
    <property type="protein sequence ID" value="RLP78966.1"/>
    <property type="molecule type" value="Genomic_DNA"/>
</dbReference>
<keyword evidence="5" id="KW-1185">Reference proteome</keyword>
<dbReference type="Gene3D" id="2.60.40.780">
    <property type="entry name" value="von Hippel-Lindau disease tumour suppressor, beta domain"/>
    <property type="match status" value="1"/>
</dbReference>
<organism evidence="4 5">
    <name type="scientific">Xanthobacter tagetidis</name>
    <dbReference type="NCBI Taxonomy" id="60216"/>
    <lineage>
        <taxon>Bacteria</taxon>
        <taxon>Pseudomonadati</taxon>
        <taxon>Pseudomonadota</taxon>
        <taxon>Alphaproteobacteria</taxon>
        <taxon>Hyphomicrobiales</taxon>
        <taxon>Xanthobacteraceae</taxon>
        <taxon>Xanthobacter</taxon>
    </lineage>
</organism>
<feature type="signal peptide" evidence="2">
    <location>
        <begin position="1"/>
        <end position="19"/>
    </location>
</feature>
<dbReference type="Proteomes" id="UP000269692">
    <property type="component" value="Unassembled WGS sequence"/>
</dbReference>
<name>A0A3L7AET0_9HYPH</name>
<sequence>MAAGLFALAGLWLAVPAAAQDEKAYQNAGRWNVVSVWVGPMFGYCAADTDNGQVQFRIATDGNSWQIGVPYYGRRGKVQGYYGFGDAAEMGAFAAEGDGWASMAIDRDQLDAFRNAPDFAVNLDRGLQVFNLDGAAAAIDLARQCARNQGKRQVAAAPQPNRAPAPPPPPPAPDVGRGCPPPGSVRSPATNVPVKVLFYNGTQVPLDIMWIDFNGQWKAYHRLKPDSNATQSTYAGHAWIAVDANGNCHGGVMMGDPRARGEGANEFQIWD</sequence>